<sequence>MLQKTLLFLCLLPTLTFAESVCLEGPSGRGCHTVDMNGEVFKPNRTNIETRPSLGRNITSNLKTAPSNQVASTNNRRTFRLNAAEQRIRQKAQIIEARAQARRNLAGANSN</sequence>
<evidence type="ECO:0000313" key="4">
    <source>
        <dbReference type="Proteomes" id="UP000273143"/>
    </source>
</evidence>
<reference evidence="4" key="1">
    <citation type="submission" date="2018-06" db="EMBL/GenBank/DDBJ databases">
        <title>Complete genome of Pseudomonas insecticola strain QZS01.</title>
        <authorList>
            <person name="Wang J."/>
            <person name="Su Q."/>
        </authorList>
    </citation>
    <scope>NUCLEOTIDE SEQUENCE [LARGE SCALE GENOMIC DNA]</scope>
    <source>
        <strain evidence="4">QZS01</strain>
    </source>
</reference>
<name>A0A3Q9JN31_9GAMM</name>
<gene>
    <name evidence="3" type="ORF">DM558_05440</name>
</gene>
<dbReference type="AlphaFoldDB" id="A0A3Q9JN31"/>
<evidence type="ECO:0008006" key="5">
    <source>
        <dbReference type="Google" id="ProtNLM"/>
    </source>
</evidence>
<keyword evidence="4" id="KW-1185">Reference proteome</keyword>
<dbReference type="RefSeq" id="WP_127162472.1">
    <property type="nucleotide sequence ID" value="NZ_CP029822.1"/>
</dbReference>
<accession>A0A3Q9JN31</accession>
<dbReference type="KEGG" id="emo:DM558_05440"/>
<proteinExistence type="predicted"/>
<protein>
    <recommendedName>
        <fullName evidence="5">DUF4124 domain-containing protein</fullName>
    </recommendedName>
</protein>
<feature type="region of interest" description="Disordered" evidence="1">
    <location>
        <begin position="44"/>
        <end position="72"/>
    </location>
</feature>
<organism evidence="3 4">
    <name type="scientific">Entomomonas moraniae</name>
    <dbReference type="NCBI Taxonomy" id="2213226"/>
    <lineage>
        <taxon>Bacteria</taxon>
        <taxon>Pseudomonadati</taxon>
        <taxon>Pseudomonadota</taxon>
        <taxon>Gammaproteobacteria</taxon>
        <taxon>Pseudomonadales</taxon>
        <taxon>Pseudomonadaceae</taxon>
        <taxon>Entomomonas</taxon>
    </lineage>
</organism>
<evidence type="ECO:0000256" key="1">
    <source>
        <dbReference type="SAM" id="MobiDB-lite"/>
    </source>
</evidence>
<dbReference type="Proteomes" id="UP000273143">
    <property type="component" value="Chromosome"/>
</dbReference>
<feature type="chain" id="PRO_5018772268" description="DUF4124 domain-containing protein" evidence="2">
    <location>
        <begin position="19"/>
        <end position="111"/>
    </location>
</feature>
<evidence type="ECO:0000313" key="3">
    <source>
        <dbReference type="EMBL" id="AZS50253.1"/>
    </source>
</evidence>
<keyword evidence="2" id="KW-0732">Signal</keyword>
<evidence type="ECO:0000256" key="2">
    <source>
        <dbReference type="SAM" id="SignalP"/>
    </source>
</evidence>
<dbReference type="EMBL" id="CP029822">
    <property type="protein sequence ID" value="AZS50253.1"/>
    <property type="molecule type" value="Genomic_DNA"/>
</dbReference>
<feature type="signal peptide" evidence="2">
    <location>
        <begin position="1"/>
        <end position="18"/>
    </location>
</feature>